<keyword evidence="3" id="KW-1185">Reference proteome</keyword>
<comment type="caution">
    <text evidence="2">The sequence shown here is derived from an EMBL/GenBank/DDBJ whole genome shotgun (WGS) entry which is preliminary data.</text>
</comment>
<evidence type="ECO:0000256" key="1">
    <source>
        <dbReference type="SAM" id="MobiDB-lite"/>
    </source>
</evidence>
<dbReference type="CDD" id="cd00306">
    <property type="entry name" value="Peptidases_S8_S53"/>
    <property type="match status" value="1"/>
</dbReference>
<dbReference type="SUPFAM" id="SSF52743">
    <property type="entry name" value="Subtilisin-like"/>
    <property type="match status" value="1"/>
</dbReference>
<proteinExistence type="predicted"/>
<feature type="compositionally biased region" description="Low complexity" evidence="1">
    <location>
        <begin position="225"/>
        <end position="234"/>
    </location>
</feature>
<dbReference type="Gene3D" id="3.40.50.200">
    <property type="entry name" value="Peptidase S8/S53 domain"/>
    <property type="match status" value="1"/>
</dbReference>
<evidence type="ECO:0000313" key="2">
    <source>
        <dbReference type="EMBL" id="PTL92521.1"/>
    </source>
</evidence>
<dbReference type="InterPro" id="IPR036852">
    <property type="entry name" value="Peptidase_S8/S53_dom_sf"/>
</dbReference>
<dbReference type="RefSeq" id="WP_108133219.1">
    <property type="nucleotide sequence ID" value="NZ_PXNS01000010.1"/>
</dbReference>
<sequence length="234" mass="24287">MSLDGCRGRHRGRIAVLDSGVPAGWLPRLADFASLCDSDDALDRVGHGGAIIRTLDWYGALAGRELVLIKLFDRRLTTTATRLAMALELLADEPPDWVLVSAGLARDEPRLAAAVAMLVRAGSVLVASSARHGAAVYPASCPGVKAVSGDARRLPGQCGGNHQGRALACAWAVAEGAWQPWWTGPPPLGEAGHTWLAGSSFAAAHALGQWIGDASLGPAGPSPTRPGRSPGVDR</sequence>
<evidence type="ECO:0000313" key="3">
    <source>
        <dbReference type="Proteomes" id="UP000241895"/>
    </source>
</evidence>
<protein>
    <recommendedName>
        <fullName evidence="4">Peptidase S8/S53 domain-containing protein</fullName>
    </recommendedName>
</protein>
<name>A0ABX5IVG2_9GAMM</name>
<dbReference type="EMBL" id="PXNS01000010">
    <property type="protein sequence ID" value="PTL92521.1"/>
    <property type="molecule type" value="Genomic_DNA"/>
</dbReference>
<accession>A0ABX5IVG2</accession>
<gene>
    <name evidence="2" type="ORF">C6W88_16105</name>
</gene>
<feature type="region of interest" description="Disordered" evidence="1">
    <location>
        <begin position="214"/>
        <end position="234"/>
    </location>
</feature>
<organism evidence="2 3">
    <name type="scientific">Halomonas litopenaei</name>
    <dbReference type="NCBI Taxonomy" id="2109328"/>
    <lineage>
        <taxon>Bacteria</taxon>
        <taxon>Pseudomonadati</taxon>
        <taxon>Pseudomonadota</taxon>
        <taxon>Gammaproteobacteria</taxon>
        <taxon>Oceanospirillales</taxon>
        <taxon>Halomonadaceae</taxon>
        <taxon>Halomonas</taxon>
    </lineage>
</organism>
<evidence type="ECO:0008006" key="4">
    <source>
        <dbReference type="Google" id="ProtNLM"/>
    </source>
</evidence>
<dbReference type="Proteomes" id="UP000241895">
    <property type="component" value="Unassembled WGS sequence"/>
</dbReference>
<reference evidence="2 3" key="1">
    <citation type="submission" date="2018-03" db="EMBL/GenBank/DDBJ databases">
        <authorList>
            <person name="Zhou J."/>
            <person name="Li X."/>
            <person name="Xue M."/>
            <person name="Yin J."/>
        </authorList>
    </citation>
    <scope>NUCLEOTIDE SEQUENCE [LARGE SCALE GENOMIC DNA]</scope>
    <source>
        <strain evidence="2 3">SYSU ZJ2214</strain>
    </source>
</reference>